<comment type="catalytic activity">
    <reaction evidence="5">
        <text>dTDP-beta-L-rhamnose + NADP(+) = dTDP-4-dehydro-beta-L-rhamnose + NADPH + H(+)</text>
        <dbReference type="Rhea" id="RHEA:21796"/>
        <dbReference type="ChEBI" id="CHEBI:15378"/>
        <dbReference type="ChEBI" id="CHEBI:57510"/>
        <dbReference type="ChEBI" id="CHEBI:57783"/>
        <dbReference type="ChEBI" id="CHEBI:58349"/>
        <dbReference type="ChEBI" id="CHEBI:62830"/>
        <dbReference type="EC" id="1.1.1.133"/>
    </reaction>
</comment>
<dbReference type="PANTHER" id="PTHR10491">
    <property type="entry name" value="DTDP-4-DEHYDRORHAMNOSE REDUCTASE"/>
    <property type="match status" value="1"/>
</dbReference>
<dbReference type="Pfam" id="PF04321">
    <property type="entry name" value="RmlD_sub_bind"/>
    <property type="match status" value="1"/>
</dbReference>
<comment type="similarity">
    <text evidence="2 6">Belongs to the dTDP-4-dehydrorhamnose reductase family.</text>
</comment>
<keyword evidence="6" id="KW-0521">NADP</keyword>
<feature type="domain" description="RmlD-like substrate binding" evidence="7">
    <location>
        <begin position="3"/>
        <end position="284"/>
    </location>
</feature>
<dbReference type="RefSeq" id="WP_272651840.1">
    <property type="nucleotide sequence ID" value="NZ_JAZDDG010000006.1"/>
</dbReference>
<comment type="function">
    <text evidence="6">Catalyzes the reduction of dTDP-6-deoxy-L-lyxo-4-hexulose to yield dTDP-L-rhamnose.</text>
</comment>
<evidence type="ECO:0000256" key="5">
    <source>
        <dbReference type="ARBA" id="ARBA00048200"/>
    </source>
</evidence>
<dbReference type="PANTHER" id="PTHR10491:SF4">
    <property type="entry name" value="METHIONINE ADENOSYLTRANSFERASE 2 SUBUNIT BETA"/>
    <property type="match status" value="1"/>
</dbReference>
<dbReference type="SUPFAM" id="SSF51735">
    <property type="entry name" value="NAD(P)-binding Rossmann-fold domains"/>
    <property type="match status" value="1"/>
</dbReference>
<evidence type="ECO:0000259" key="7">
    <source>
        <dbReference type="Pfam" id="PF04321"/>
    </source>
</evidence>
<proteinExistence type="inferred from homology"/>
<dbReference type="Proteomes" id="UP001356308">
    <property type="component" value="Unassembled WGS sequence"/>
</dbReference>
<dbReference type="CDD" id="cd05254">
    <property type="entry name" value="dTDP_HR_like_SDR_e"/>
    <property type="match status" value="1"/>
</dbReference>
<gene>
    <name evidence="8" type="primary">rfbD</name>
    <name evidence="8" type="ORF">V1I91_13770</name>
</gene>
<dbReference type="Gene3D" id="3.90.25.10">
    <property type="entry name" value="UDP-galactose 4-epimerase, domain 1"/>
    <property type="match status" value="1"/>
</dbReference>
<name>A0ABU7IVY0_9FLAO</name>
<accession>A0ABU7IVY0</accession>
<dbReference type="GO" id="GO:0008831">
    <property type="term" value="F:dTDP-4-dehydrorhamnose reductase activity"/>
    <property type="evidence" value="ECO:0007669"/>
    <property type="project" value="UniProtKB-EC"/>
</dbReference>
<evidence type="ECO:0000256" key="3">
    <source>
        <dbReference type="ARBA" id="ARBA00012929"/>
    </source>
</evidence>
<protein>
    <recommendedName>
        <fullName evidence="4 6">dTDP-4-dehydrorhamnose reductase</fullName>
        <ecNumber evidence="3 6">1.1.1.133</ecNumber>
    </recommendedName>
</protein>
<evidence type="ECO:0000313" key="8">
    <source>
        <dbReference type="EMBL" id="MEE1977150.1"/>
    </source>
</evidence>
<organism evidence="8 9">
    <name type="scientific">Maribacter cobaltidurans</name>
    <dbReference type="NCBI Taxonomy" id="1178778"/>
    <lineage>
        <taxon>Bacteria</taxon>
        <taxon>Pseudomonadati</taxon>
        <taxon>Bacteroidota</taxon>
        <taxon>Flavobacteriia</taxon>
        <taxon>Flavobacteriales</taxon>
        <taxon>Flavobacteriaceae</taxon>
        <taxon>Maribacter</taxon>
    </lineage>
</organism>
<dbReference type="Gene3D" id="3.40.50.720">
    <property type="entry name" value="NAD(P)-binding Rossmann-like Domain"/>
    <property type="match status" value="1"/>
</dbReference>
<evidence type="ECO:0000256" key="1">
    <source>
        <dbReference type="ARBA" id="ARBA00004781"/>
    </source>
</evidence>
<dbReference type="NCBIfam" id="TIGR01214">
    <property type="entry name" value="rmlD"/>
    <property type="match status" value="1"/>
</dbReference>
<evidence type="ECO:0000313" key="9">
    <source>
        <dbReference type="Proteomes" id="UP001356308"/>
    </source>
</evidence>
<dbReference type="EMBL" id="JAZDDG010000006">
    <property type="protein sequence ID" value="MEE1977150.1"/>
    <property type="molecule type" value="Genomic_DNA"/>
</dbReference>
<sequence>MLNILVTGSKGQLGSEIRALKVQYQNFKFYCTNYEQLDISNFTAVNEFVKSFGINVIINCAAYTAVDKAENESTKANEVNNLAVFNLARIANDSGISLIHISTDYVYDGMAYRPYTEDDDTNPKCEYGKSKLAGEKSMLELNPPNSIIIRTSWVFSSYGSNFVKTMLRLGRERNQLSIIFDQVGTPTYAGDLARTILDILPKIKNDTVEVYHYSNEGVCSWFDFAKTIFSIENITIDVSPIETKEYPTPAKRPHYSVLNKQKIKKAYQVEIPYWKDSLAVCLMKINNPSTPILI</sequence>
<reference evidence="8 9" key="1">
    <citation type="submission" date="2024-01" db="EMBL/GenBank/DDBJ databases">
        <title>Maribacter spp. originated from different algae showed divergent polysaccharides utilization ability.</title>
        <authorList>
            <person name="Wang H."/>
            <person name="Wu Y."/>
        </authorList>
    </citation>
    <scope>NUCLEOTIDE SEQUENCE [LARGE SCALE GENOMIC DNA]</scope>
    <source>
        <strain evidence="8 9">PR1</strain>
    </source>
</reference>
<comment type="caution">
    <text evidence="8">The sequence shown here is derived from an EMBL/GenBank/DDBJ whole genome shotgun (WGS) entry which is preliminary data.</text>
</comment>
<comment type="pathway">
    <text evidence="1 6">Carbohydrate biosynthesis; dTDP-L-rhamnose biosynthesis.</text>
</comment>
<dbReference type="InterPro" id="IPR036291">
    <property type="entry name" value="NAD(P)-bd_dom_sf"/>
</dbReference>
<dbReference type="EC" id="1.1.1.133" evidence="3 6"/>
<evidence type="ECO:0000256" key="6">
    <source>
        <dbReference type="RuleBase" id="RU364082"/>
    </source>
</evidence>
<dbReference type="InterPro" id="IPR005913">
    <property type="entry name" value="dTDP_dehydrorham_reduct"/>
</dbReference>
<evidence type="ECO:0000256" key="4">
    <source>
        <dbReference type="ARBA" id="ARBA00017099"/>
    </source>
</evidence>
<keyword evidence="6 8" id="KW-0560">Oxidoreductase</keyword>
<dbReference type="InterPro" id="IPR029903">
    <property type="entry name" value="RmlD-like-bd"/>
</dbReference>
<keyword evidence="9" id="KW-1185">Reference proteome</keyword>
<evidence type="ECO:0000256" key="2">
    <source>
        <dbReference type="ARBA" id="ARBA00010944"/>
    </source>
</evidence>